<evidence type="ECO:0000313" key="2">
    <source>
        <dbReference type="Proteomes" id="UP000005239"/>
    </source>
</evidence>
<sequence length="64" mass="7162">MRQQRLVYYTDLYRLGCWIAHPLAISRQANAAPIMKSPRQSFTISLAPGSRLLTTGTIACPLNE</sequence>
<reference evidence="1" key="2">
    <citation type="submission" date="2022-06" db="UniProtKB">
        <authorList>
            <consortium name="EnsemblMetazoa"/>
        </authorList>
    </citation>
    <scope>IDENTIFICATION</scope>
    <source>
        <strain evidence="1">PS312</strain>
    </source>
</reference>
<accession>A0A8R1U888</accession>
<organism evidence="1 2">
    <name type="scientific">Pristionchus pacificus</name>
    <name type="common">Parasitic nematode worm</name>
    <dbReference type="NCBI Taxonomy" id="54126"/>
    <lineage>
        <taxon>Eukaryota</taxon>
        <taxon>Metazoa</taxon>
        <taxon>Ecdysozoa</taxon>
        <taxon>Nematoda</taxon>
        <taxon>Chromadorea</taxon>
        <taxon>Rhabditida</taxon>
        <taxon>Rhabditina</taxon>
        <taxon>Diplogasteromorpha</taxon>
        <taxon>Diplogasteroidea</taxon>
        <taxon>Neodiplogasteridae</taxon>
        <taxon>Pristionchus</taxon>
    </lineage>
</organism>
<reference evidence="2" key="1">
    <citation type="journal article" date="2008" name="Nat. Genet.">
        <title>The Pristionchus pacificus genome provides a unique perspective on nematode lifestyle and parasitism.</title>
        <authorList>
            <person name="Dieterich C."/>
            <person name="Clifton S.W."/>
            <person name="Schuster L.N."/>
            <person name="Chinwalla A."/>
            <person name="Delehaunty K."/>
            <person name="Dinkelacker I."/>
            <person name="Fulton L."/>
            <person name="Fulton R."/>
            <person name="Godfrey J."/>
            <person name="Minx P."/>
            <person name="Mitreva M."/>
            <person name="Roeseler W."/>
            <person name="Tian H."/>
            <person name="Witte H."/>
            <person name="Yang S.P."/>
            <person name="Wilson R.K."/>
            <person name="Sommer R.J."/>
        </authorList>
    </citation>
    <scope>NUCLEOTIDE SEQUENCE [LARGE SCALE GENOMIC DNA]</scope>
    <source>
        <strain evidence="2">PS312</strain>
    </source>
</reference>
<evidence type="ECO:0000313" key="1">
    <source>
        <dbReference type="EnsemblMetazoa" id="PPA11305.1"/>
    </source>
</evidence>
<dbReference type="AlphaFoldDB" id="A0A2A6CU00"/>
<dbReference type="Proteomes" id="UP000005239">
    <property type="component" value="Unassembled WGS sequence"/>
</dbReference>
<proteinExistence type="predicted"/>
<gene>
    <name evidence="1" type="primary">WBGene00100859</name>
</gene>
<accession>A0A2A6CU00</accession>
<dbReference type="EnsemblMetazoa" id="PPA11305.1">
    <property type="protein sequence ID" value="PPA11305.1"/>
    <property type="gene ID" value="WBGene00100859"/>
</dbReference>
<name>A0A2A6CU00_PRIPA</name>
<protein>
    <submittedName>
        <fullName evidence="1">Uncharacterized protein</fullName>
    </submittedName>
</protein>
<keyword evidence="2" id="KW-1185">Reference proteome</keyword>